<dbReference type="HOGENOM" id="CLU_1657662_0_0_6"/>
<evidence type="ECO:0000313" key="1">
    <source>
        <dbReference type="EMBL" id="EEV87344.1"/>
    </source>
</evidence>
<name>C8NDG1_CARH6</name>
<dbReference type="Proteomes" id="UP000004870">
    <property type="component" value="Unassembled WGS sequence"/>
</dbReference>
<dbReference type="EMBL" id="ACKY01000134">
    <property type="protein sequence ID" value="EEV87344.1"/>
    <property type="molecule type" value="Genomic_DNA"/>
</dbReference>
<dbReference type="AlphaFoldDB" id="C8NDG1"/>
<keyword evidence="2" id="KW-1185">Reference proteome</keyword>
<comment type="caution">
    <text evidence="1">The sequence shown here is derived from an EMBL/GenBank/DDBJ whole genome shotgun (WGS) entry which is preliminary data.</text>
</comment>
<organism evidence="1 2">
    <name type="scientific">Cardiobacterium hominis (strain ATCC 15826 / DSM 8339 / NCTC 10426 / 6573)</name>
    <dbReference type="NCBI Taxonomy" id="638300"/>
    <lineage>
        <taxon>Bacteria</taxon>
        <taxon>Pseudomonadati</taxon>
        <taxon>Pseudomonadota</taxon>
        <taxon>Gammaproteobacteria</taxon>
        <taxon>Cardiobacteriales</taxon>
        <taxon>Cardiobacteriaceae</taxon>
        <taxon>Cardiobacterium</taxon>
    </lineage>
</organism>
<protein>
    <submittedName>
        <fullName evidence="1">Uncharacterized protein</fullName>
    </submittedName>
</protein>
<gene>
    <name evidence="1" type="ORF">HMPREF0198_2539</name>
</gene>
<reference evidence="1 2" key="1">
    <citation type="submission" date="2009-08" db="EMBL/GenBank/DDBJ databases">
        <authorList>
            <person name="Qin X."/>
            <person name="Bachman B."/>
            <person name="Battles P."/>
            <person name="Bell A."/>
            <person name="Bess C."/>
            <person name="Bickham C."/>
            <person name="Chaboub L."/>
            <person name="Chen D."/>
            <person name="Coyle M."/>
            <person name="Deiros D.R."/>
            <person name="Dinh H."/>
            <person name="Forbes L."/>
            <person name="Fowler G."/>
            <person name="Francisco L."/>
            <person name="Fu Q."/>
            <person name="Gubbala S."/>
            <person name="Hale W."/>
            <person name="Han Y."/>
            <person name="Hemphill L."/>
            <person name="Highlander S.K."/>
            <person name="Hirani K."/>
            <person name="Hogues M."/>
            <person name="Jackson L."/>
            <person name="Jakkamsetti A."/>
            <person name="Javaid M."/>
            <person name="Jiang H."/>
            <person name="Korchina V."/>
            <person name="Kovar C."/>
            <person name="Lara F."/>
            <person name="Lee S."/>
            <person name="Mata R."/>
            <person name="Mathew T."/>
            <person name="Moen C."/>
            <person name="Morales K."/>
            <person name="Munidasa M."/>
            <person name="Nazareth L."/>
            <person name="Ngo R."/>
            <person name="Nguyen L."/>
            <person name="Okwuonu G."/>
            <person name="Ongeri F."/>
            <person name="Patil S."/>
            <person name="Petrosino J."/>
            <person name="Pham C."/>
            <person name="Pham P."/>
            <person name="Pu L.-L."/>
            <person name="Puazo M."/>
            <person name="Raj R."/>
            <person name="Reid J."/>
            <person name="Rouhana J."/>
            <person name="Saada N."/>
            <person name="Shang Y."/>
            <person name="Simmons D."/>
            <person name="Thornton R."/>
            <person name="Warren J."/>
            <person name="Weissenberger G."/>
            <person name="Zhang J."/>
            <person name="Zhang L."/>
            <person name="Zhou C."/>
            <person name="Zhu D."/>
            <person name="Muzny D."/>
            <person name="Worley K."/>
            <person name="Gibbs R."/>
        </authorList>
    </citation>
    <scope>NUCLEOTIDE SEQUENCE [LARGE SCALE GENOMIC DNA]</scope>
    <source>
        <strain evidence="2">ATCC 15826 / DSM 8339 / NCTC 10426 / 6573</strain>
    </source>
</reference>
<dbReference type="GeneID" id="84788390"/>
<dbReference type="RefSeq" id="WP_004143328.1">
    <property type="nucleotide sequence ID" value="NZ_GG694030.1"/>
</dbReference>
<accession>C8NDG1</accession>
<sequence length="159" mass="18431">MTNSKIEFYWYKDRNMYIPFANNKLSVGTQELSAWMDDEIGNSLSSVELVINDFLVFSKKGATTVYSGNAHSCFLGKNEIIISCDYIEEYVVLMTYEQIFYLLEQYKGFIMNKKKYKNNECKPESIDVEFIAEGISAFDVFNKMQNNEATKEVTNVHPK</sequence>
<proteinExistence type="predicted"/>
<evidence type="ECO:0000313" key="2">
    <source>
        <dbReference type="Proteomes" id="UP000004870"/>
    </source>
</evidence>